<evidence type="ECO:0000313" key="2">
    <source>
        <dbReference type="Proteomes" id="UP000683000"/>
    </source>
</evidence>
<dbReference type="EMBL" id="JAGFBS010000025">
    <property type="protein sequence ID" value="KAG6372833.1"/>
    <property type="molecule type" value="Genomic_DNA"/>
</dbReference>
<dbReference type="AlphaFoldDB" id="A0A8I3A5V8"/>
<keyword evidence="2" id="KW-1185">Reference proteome</keyword>
<name>A0A8I3A5V8_9AGAM</name>
<gene>
    <name evidence="1" type="ORF">JVT61DRAFT_7253</name>
</gene>
<proteinExistence type="predicted"/>
<evidence type="ECO:0000313" key="1">
    <source>
        <dbReference type="EMBL" id="KAG6372833.1"/>
    </source>
</evidence>
<dbReference type="OrthoDB" id="2676599at2759"/>
<dbReference type="Proteomes" id="UP000683000">
    <property type="component" value="Unassembled WGS sequence"/>
</dbReference>
<accession>A0A8I3A5V8</accession>
<protein>
    <submittedName>
        <fullName evidence="1">Uncharacterized protein</fullName>
    </submittedName>
</protein>
<sequence length="157" mass="18393">MQDEHLSLEQFGEAAPRMIPFMHDSSWDQPHVQMHVDFWSAIERHDWRNSRNKHQQRALLVYQGQQRCWWHNCIASIRAFDLSILNDDVLQTMFDNIMVKAHSERMDMFDTVSPFPFPNSSLVHTHLPPPFFLAIISHPPLAPCQRNPNPTCYASLT</sequence>
<reference evidence="1" key="1">
    <citation type="submission" date="2021-03" db="EMBL/GenBank/DDBJ databases">
        <title>Evolutionary innovations through gain and loss of genes in the ectomycorrhizal Boletales.</title>
        <authorList>
            <person name="Wu G."/>
            <person name="Miyauchi S."/>
            <person name="Morin E."/>
            <person name="Yang Z.-L."/>
            <person name="Xu J."/>
            <person name="Martin F.M."/>
        </authorList>
    </citation>
    <scope>NUCLEOTIDE SEQUENCE</scope>
    <source>
        <strain evidence="1">BR01</strain>
    </source>
</reference>
<comment type="caution">
    <text evidence="1">The sequence shown here is derived from an EMBL/GenBank/DDBJ whole genome shotgun (WGS) entry which is preliminary data.</text>
</comment>
<organism evidence="1 2">
    <name type="scientific">Boletus reticuloceps</name>
    <dbReference type="NCBI Taxonomy" id="495285"/>
    <lineage>
        <taxon>Eukaryota</taxon>
        <taxon>Fungi</taxon>
        <taxon>Dikarya</taxon>
        <taxon>Basidiomycota</taxon>
        <taxon>Agaricomycotina</taxon>
        <taxon>Agaricomycetes</taxon>
        <taxon>Agaricomycetidae</taxon>
        <taxon>Boletales</taxon>
        <taxon>Boletineae</taxon>
        <taxon>Boletaceae</taxon>
        <taxon>Boletoideae</taxon>
        <taxon>Boletus</taxon>
    </lineage>
</organism>